<evidence type="ECO:0000313" key="1">
    <source>
        <dbReference type="EMBL" id="JAH70690.1"/>
    </source>
</evidence>
<name>A0A0E9UZQ5_ANGAN</name>
<protein>
    <submittedName>
        <fullName evidence="1">Uncharacterized protein</fullName>
    </submittedName>
</protein>
<organism evidence="1">
    <name type="scientific">Anguilla anguilla</name>
    <name type="common">European freshwater eel</name>
    <name type="synonym">Muraena anguilla</name>
    <dbReference type="NCBI Taxonomy" id="7936"/>
    <lineage>
        <taxon>Eukaryota</taxon>
        <taxon>Metazoa</taxon>
        <taxon>Chordata</taxon>
        <taxon>Craniata</taxon>
        <taxon>Vertebrata</taxon>
        <taxon>Euteleostomi</taxon>
        <taxon>Actinopterygii</taxon>
        <taxon>Neopterygii</taxon>
        <taxon>Teleostei</taxon>
        <taxon>Anguilliformes</taxon>
        <taxon>Anguillidae</taxon>
        <taxon>Anguilla</taxon>
    </lineage>
</organism>
<proteinExistence type="predicted"/>
<sequence>MAAFSPRSVSYISTNPVCSLSLMKDRMAVLFPCLIPCQLPCKVT</sequence>
<dbReference type="AlphaFoldDB" id="A0A0E9UZQ5"/>
<dbReference type="EMBL" id="GBXM01037887">
    <property type="protein sequence ID" value="JAH70690.1"/>
    <property type="molecule type" value="Transcribed_RNA"/>
</dbReference>
<reference evidence="1" key="2">
    <citation type="journal article" date="2015" name="Fish Shellfish Immunol.">
        <title>Early steps in the European eel (Anguilla anguilla)-Vibrio vulnificus interaction in the gills: Role of the RtxA13 toxin.</title>
        <authorList>
            <person name="Callol A."/>
            <person name="Pajuelo D."/>
            <person name="Ebbesson L."/>
            <person name="Teles M."/>
            <person name="MacKenzie S."/>
            <person name="Amaro C."/>
        </authorList>
    </citation>
    <scope>NUCLEOTIDE SEQUENCE</scope>
</reference>
<accession>A0A0E9UZQ5</accession>
<reference evidence="1" key="1">
    <citation type="submission" date="2014-11" db="EMBL/GenBank/DDBJ databases">
        <authorList>
            <person name="Amaro Gonzalez C."/>
        </authorList>
    </citation>
    <scope>NUCLEOTIDE SEQUENCE</scope>
</reference>